<dbReference type="Pfam" id="PF05192">
    <property type="entry name" value="MutS_III"/>
    <property type="match status" value="1"/>
</dbReference>
<evidence type="ECO:0000313" key="12">
    <source>
        <dbReference type="EMBL" id="CAB3288886.1"/>
    </source>
</evidence>
<dbReference type="Gene3D" id="3.40.1170.10">
    <property type="entry name" value="DNA repair protein MutS, domain I"/>
    <property type="match status" value="1"/>
</dbReference>
<dbReference type="RefSeq" id="WP_214399325.1">
    <property type="nucleotide sequence ID" value="NZ_LR792632.1"/>
</dbReference>
<dbReference type="InterPro" id="IPR007860">
    <property type="entry name" value="DNA_mmatch_repair_MutS_con_dom"/>
</dbReference>
<feature type="binding site" evidence="8">
    <location>
        <begin position="598"/>
        <end position="605"/>
    </location>
    <ligand>
        <name>ATP</name>
        <dbReference type="ChEBI" id="CHEBI:30616"/>
    </ligand>
</feature>
<comment type="function">
    <text evidence="7 8">This protein is involved in the repair of mismatches in DNA. It is possible that it carries out the mismatch recognition step. This protein has a weak ATPase activity.</text>
</comment>
<dbReference type="EMBL" id="LR792632">
    <property type="protein sequence ID" value="CAB3288886.1"/>
    <property type="molecule type" value="Genomic_DNA"/>
</dbReference>
<dbReference type="GO" id="GO:0140664">
    <property type="term" value="F:ATP-dependent DNA damage sensor activity"/>
    <property type="evidence" value="ECO:0007669"/>
    <property type="project" value="InterPro"/>
</dbReference>
<dbReference type="PROSITE" id="PS00486">
    <property type="entry name" value="DNA_MISMATCH_REPAIR_2"/>
    <property type="match status" value="1"/>
</dbReference>
<feature type="domain" description="DNA mismatch repair proteins mutS family" evidence="11">
    <location>
        <begin position="672"/>
        <end position="688"/>
    </location>
</feature>
<dbReference type="PIRSF" id="PIRSF037677">
    <property type="entry name" value="DNA_mis_repair_Msh6"/>
    <property type="match status" value="1"/>
</dbReference>
<keyword evidence="6 8" id="KW-0234">DNA repair</keyword>
<dbReference type="InterPro" id="IPR027417">
    <property type="entry name" value="P-loop_NTPase"/>
</dbReference>
<keyword evidence="13" id="KW-1185">Reference proteome</keyword>
<dbReference type="SUPFAM" id="SSF55271">
    <property type="entry name" value="DNA repair protein MutS, domain I"/>
    <property type="match status" value="1"/>
</dbReference>
<dbReference type="NCBIfam" id="NF003810">
    <property type="entry name" value="PRK05399.1"/>
    <property type="match status" value="1"/>
</dbReference>
<evidence type="ECO:0000256" key="3">
    <source>
        <dbReference type="ARBA" id="ARBA00022763"/>
    </source>
</evidence>
<evidence type="ECO:0000256" key="4">
    <source>
        <dbReference type="ARBA" id="ARBA00022840"/>
    </source>
</evidence>
<dbReference type="InterPro" id="IPR036187">
    <property type="entry name" value="DNA_mismatch_repair_MutS_sf"/>
</dbReference>
<dbReference type="InterPro" id="IPR017261">
    <property type="entry name" value="DNA_mismatch_repair_MutS/MSH"/>
</dbReference>
<name>A0A8D6PWZ8_9EURY</name>
<dbReference type="GO" id="GO:0005524">
    <property type="term" value="F:ATP binding"/>
    <property type="evidence" value="ECO:0007669"/>
    <property type="project" value="UniProtKB-UniRule"/>
</dbReference>
<dbReference type="GeneID" id="65883748"/>
<dbReference type="HAMAP" id="MF_00096">
    <property type="entry name" value="MutS"/>
    <property type="match status" value="1"/>
</dbReference>
<dbReference type="FunFam" id="3.40.50.300:FF:000870">
    <property type="entry name" value="MutS protein homolog 4"/>
    <property type="match status" value="1"/>
</dbReference>
<dbReference type="Pfam" id="PF01624">
    <property type="entry name" value="MutS_I"/>
    <property type="match status" value="1"/>
</dbReference>
<dbReference type="FunFam" id="3.40.1170.10:FF:000001">
    <property type="entry name" value="DNA mismatch repair protein MutS"/>
    <property type="match status" value="1"/>
</dbReference>
<keyword evidence="5 8" id="KW-0238">DNA-binding</keyword>
<dbReference type="SUPFAM" id="SSF52540">
    <property type="entry name" value="P-loop containing nucleoside triphosphate hydrolases"/>
    <property type="match status" value="1"/>
</dbReference>
<keyword evidence="4 8" id="KW-0067">ATP-binding</keyword>
<evidence type="ECO:0000259" key="11">
    <source>
        <dbReference type="PROSITE" id="PS00486"/>
    </source>
</evidence>
<organism evidence="12 13">
    <name type="scientific">Methanocaldococcus lauensis</name>
    <dbReference type="NCBI Taxonomy" id="2546128"/>
    <lineage>
        <taxon>Archaea</taxon>
        <taxon>Methanobacteriati</taxon>
        <taxon>Methanobacteriota</taxon>
        <taxon>Methanomada group</taxon>
        <taxon>Methanococci</taxon>
        <taxon>Methanococcales</taxon>
        <taxon>Methanocaldococcaceae</taxon>
        <taxon>Methanocaldococcus</taxon>
    </lineage>
</organism>
<dbReference type="InterPro" id="IPR005748">
    <property type="entry name" value="DNA_mismatch_repair_MutS"/>
</dbReference>
<keyword evidence="3 8" id="KW-0227">DNA damage</keyword>
<evidence type="ECO:0000256" key="5">
    <source>
        <dbReference type="ARBA" id="ARBA00023125"/>
    </source>
</evidence>
<dbReference type="InterPro" id="IPR000432">
    <property type="entry name" value="DNA_mismatch_repair_MutS_C"/>
</dbReference>
<dbReference type="InterPro" id="IPR045076">
    <property type="entry name" value="MutS"/>
</dbReference>
<evidence type="ECO:0000256" key="8">
    <source>
        <dbReference type="HAMAP-Rule" id="MF_00096"/>
    </source>
</evidence>
<sequence length="821" mass="94272">MANLTPMMRQYYRIKERYKDALLFFRVGDFYELFNEDAKIASKELGIVLTSRDKKHPMAGVPHHAVFPYIKRLIERGYKVAICEQVEDPSKAKGLVKREVVRVITPGTLIEEELLSKENNYLMSIYKGCKYGIALIDVSTGEFLTTTVDTFDEVIAEILKFTPVECIIPKDFENIEEIKKNIPVVHPLSSDYYDKEECINLLKECITNLNDVDIEKESIFACGSALKYVIESLLVKDIKLRLQKYISKEYMILDSTTLKNLEIFKNLIDGSRRGSLIEVLDKTVTSMGSRLLKRWIQRPLINVDEIDKRLEAVEELYEKSFLRQNLREILKEVYDLERIVSRVEYKKATPKDLVALKDSLKSVEEIKNFNFTSQKLSKIVEELKTLNDVVELIDNAIVENPPLSIKDGGIIKDGFCEELDELRELKENHEKFIKEIEERERKNTGIEKLKVGYNSVIGYYIEIPKSKIRLVPKHYKRKQTLSNVERYTIEELESIEDKILACDEKIKNLEYELFIKIRDKIAERIDEIREVALKIAELDVLATFAEVSVLYNYTKPKVNNGYDIIIKDGRHPTVELNTKFVPNDVTLTKDSRIILITGPNMAGKSTYLRMTALITIMAQIGCFIPAKYAVIGVVDRIFTRIGTVDDITRGYSSFMVEIAEVGQILKNATSKSLILLDEVGKSTGSKDGTSLAWAIVEYIHKIGAKTLFATHYHELAELESILEGVKNYHFRIIEGETLEFDRKIRRGVSKESYGIKIAELVLPKEVVDRAYEVYENLNKEMNGSVKSLLKEIANINTNNLTPIQALIELDKIVKKCKEMKL</sequence>
<dbReference type="InterPro" id="IPR016151">
    <property type="entry name" value="DNA_mismatch_repair_MutS_N"/>
</dbReference>
<dbReference type="Proteomes" id="UP000679213">
    <property type="component" value="Chromosome I"/>
</dbReference>
<dbReference type="InterPro" id="IPR007861">
    <property type="entry name" value="DNA_mismatch_repair_MutS_clamp"/>
</dbReference>
<dbReference type="AlphaFoldDB" id="A0A8D6PWZ8"/>
<proteinExistence type="inferred from homology"/>
<dbReference type="SMART" id="SM00534">
    <property type="entry name" value="MUTSac"/>
    <property type="match status" value="1"/>
</dbReference>
<evidence type="ECO:0000313" key="13">
    <source>
        <dbReference type="Proteomes" id="UP000679213"/>
    </source>
</evidence>
<dbReference type="GO" id="GO:0005829">
    <property type="term" value="C:cytosol"/>
    <property type="evidence" value="ECO:0007669"/>
    <property type="project" value="TreeGrafter"/>
</dbReference>
<dbReference type="KEGG" id="mesg:MLAUSG7_0948"/>
<dbReference type="SMART" id="SM00533">
    <property type="entry name" value="MUTSd"/>
    <property type="match status" value="1"/>
</dbReference>
<protein>
    <recommendedName>
        <fullName evidence="8 9">DNA mismatch repair protein MutS</fullName>
    </recommendedName>
</protein>
<dbReference type="Gene3D" id="1.10.1420.10">
    <property type="match status" value="2"/>
</dbReference>
<dbReference type="NCBIfam" id="TIGR01070">
    <property type="entry name" value="mutS1"/>
    <property type="match status" value="1"/>
</dbReference>
<dbReference type="InterPro" id="IPR007696">
    <property type="entry name" value="DNA_mismatch_repair_MutS_core"/>
</dbReference>
<comment type="similarity">
    <text evidence="1 8 10">Belongs to the DNA mismatch repair MutS family.</text>
</comment>
<dbReference type="GO" id="GO:0006298">
    <property type="term" value="P:mismatch repair"/>
    <property type="evidence" value="ECO:0007669"/>
    <property type="project" value="UniProtKB-UniRule"/>
</dbReference>
<evidence type="ECO:0000256" key="2">
    <source>
        <dbReference type="ARBA" id="ARBA00022741"/>
    </source>
</evidence>
<evidence type="ECO:0000256" key="9">
    <source>
        <dbReference type="NCBIfam" id="TIGR01070"/>
    </source>
</evidence>
<dbReference type="Pfam" id="PF05190">
    <property type="entry name" value="MutS_IV"/>
    <property type="match status" value="1"/>
</dbReference>
<accession>A0A8D6PWZ8</accession>
<gene>
    <name evidence="8 12" type="primary">mutS</name>
    <name evidence="12" type="ORF">MLAUSG7_0948</name>
</gene>
<evidence type="ECO:0000256" key="1">
    <source>
        <dbReference type="ARBA" id="ARBA00006271"/>
    </source>
</evidence>
<dbReference type="PANTHER" id="PTHR11361">
    <property type="entry name" value="DNA MISMATCH REPAIR PROTEIN MUTS FAMILY MEMBER"/>
    <property type="match status" value="1"/>
</dbReference>
<reference evidence="12 13" key="1">
    <citation type="submission" date="2020-04" db="EMBL/GenBank/DDBJ databases">
        <authorList>
            <consortium name="Genoscope - CEA"/>
            <person name="William W."/>
        </authorList>
    </citation>
    <scope>NUCLEOTIDE SEQUENCE [LARGE SCALE GENOMIC DNA]</scope>
    <source>
        <strain evidence="12 13">SG7</strain>
    </source>
</reference>
<dbReference type="InterPro" id="IPR036678">
    <property type="entry name" value="MutS_con_dom_sf"/>
</dbReference>
<dbReference type="InterPro" id="IPR007695">
    <property type="entry name" value="DNA_mismatch_repair_MutS-lik_N"/>
</dbReference>
<evidence type="ECO:0000256" key="7">
    <source>
        <dbReference type="ARBA" id="ARBA00024647"/>
    </source>
</evidence>
<dbReference type="SUPFAM" id="SSF48334">
    <property type="entry name" value="DNA repair protein MutS, domain III"/>
    <property type="match status" value="1"/>
</dbReference>
<dbReference type="Gene3D" id="3.40.50.300">
    <property type="entry name" value="P-loop containing nucleotide triphosphate hydrolases"/>
    <property type="match status" value="1"/>
</dbReference>
<evidence type="ECO:0000256" key="10">
    <source>
        <dbReference type="RuleBase" id="RU003756"/>
    </source>
</evidence>
<keyword evidence="2 8" id="KW-0547">Nucleotide-binding</keyword>
<dbReference type="Pfam" id="PF05188">
    <property type="entry name" value="MutS_II"/>
    <property type="match status" value="1"/>
</dbReference>
<dbReference type="PANTHER" id="PTHR11361:SF34">
    <property type="entry name" value="DNA MISMATCH REPAIR PROTEIN MSH1, MITOCHONDRIAL"/>
    <property type="match status" value="1"/>
</dbReference>
<dbReference type="Gene3D" id="3.30.420.110">
    <property type="entry name" value="MutS, connector domain"/>
    <property type="match status" value="1"/>
</dbReference>
<dbReference type="Pfam" id="PF00488">
    <property type="entry name" value="MutS_V"/>
    <property type="match status" value="1"/>
</dbReference>
<dbReference type="SUPFAM" id="SSF53150">
    <property type="entry name" value="DNA repair protein MutS, domain II"/>
    <property type="match status" value="1"/>
</dbReference>
<evidence type="ECO:0000256" key="6">
    <source>
        <dbReference type="ARBA" id="ARBA00023204"/>
    </source>
</evidence>
<dbReference type="GO" id="GO:0003684">
    <property type="term" value="F:damaged DNA binding"/>
    <property type="evidence" value="ECO:0007669"/>
    <property type="project" value="UniProtKB-UniRule"/>
</dbReference>
<dbReference type="GO" id="GO:0030983">
    <property type="term" value="F:mismatched DNA binding"/>
    <property type="evidence" value="ECO:0007669"/>
    <property type="project" value="InterPro"/>
</dbReference>
<dbReference type="FunFam" id="1.10.1420.10:FF:000001">
    <property type="entry name" value="DNA mismatch repair protein MutS"/>
    <property type="match status" value="1"/>
</dbReference>